<sequence length="190" mass="22048">MKVVKGKTLHAVERHTEYRGCTFYLEGSHCLDDCVFENCSFRGELHYVESNEKIRTPVFSNCSFNCKSVLIDSIESYQMIPVPGMEKLLELANEIKITPLWDSQEKINIELDLPEIKTIDISACKSYSEIPIDWFDRFPTLEKVILPFGLNLVATLREFPPEERIKFKAFYEKSKGYALCRNTQKEDTCE</sequence>
<gene>
    <name evidence="1" type="ORF">UABAM_02904</name>
</gene>
<evidence type="ECO:0000313" key="2">
    <source>
        <dbReference type="Proteomes" id="UP000326354"/>
    </source>
</evidence>
<name>A0A5S9F3V8_UABAM</name>
<dbReference type="AlphaFoldDB" id="A0A5S9F3V8"/>
<dbReference type="EMBL" id="AP019860">
    <property type="protein sequence ID" value="BBM84543.1"/>
    <property type="molecule type" value="Genomic_DNA"/>
</dbReference>
<dbReference type="KEGG" id="uam:UABAM_02904"/>
<keyword evidence="2" id="KW-1185">Reference proteome</keyword>
<dbReference type="Proteomes" id="UP000326354">
    <property type="component" value="Chromosome"/>
</dbReference>
<evidence type="ECO:0000313" key="1">
    <source>
        <dbReference type="EMBL" id="BBM84543.1"/>
    </source>
</evidence>
<proteinExistence type="predicted"/>
<organism evidence="1 2">
    <name type="scientific">Uabimicrobium amorphum</name>
    <dbReference type="NCBI Taxonomy" id="2596890"/>
    <lineage>
        <taxon>Bacteria</taxon>
        <taxon>Pseudomonadati</taxon>
        <taxon>Planctomycetota</taxon>
        <taxon>Candidatus Uabimicrobiia</taxon>
        <taxon>Candidatus Uabimicrobiales</taxon>
        <taxon>Candidatus Uabimicrobiaceae</taxon>
        <taxon>Candidatus Uabimicrobium</taxon>
    </lineage>
</organism>
<reference evidence="1 2" key="1">
    <citation type="submission" date="2019-08" db="EMBL/GenBank/DDBJ databases">
        <title>Complete genome sequence of Candidatus Uab amorphum.</title>
        <authorList>
            <person name="Shiratori T."/>
            <person name="Suzuki S."/>
            <person name="Kakizawa Y."/>
            <person name="Ishida K."/>
        </authorList>
    </citation>
    <scope>NUCLEOTIDE SEQUENCE [LARGE SCALE GENOMIC DNA]</scope>
    <source>
        <strain evidence="1 2">SRT547</strain>
    </source>
</reference>
<protein>
    <submittedName>
        <fullName evidence="1">Uncharacterized protein</fullName>
    </submittedName>
</protein>
<accession>A0A5S9F3V8</accession>